<comment type="caution">
    <text evidence="1">The sequence shown here is derived from an EMBL/GenBank/DDBJ whole genome shotgun (WGS) entry which is preliminary data.</text>
</comment>
<dbReference type="Proteomes" id="UP000620224">
    <property type="component" value="Unassembled WGS sequence"/>
</dbReference>
<protein>
    <submittedName>
        <fullName evidence="1">Uncharacterized protein</fullName>
    </submittedName>
</protein>
<reference evidence="1" key="2">
    <citation type="submission" date="2020-09" db="EMBL/GenBank/DDBJ databases">
        <authorList>
            <person name="Sun Q."/>
            <person name="Ohkuma M."/>
        </authorList>
    </citation>
    <scope>NUCLEOTIDE SEQUENCE</scope>
    <source>
        <strain evidence="1">JCM 4490</strain>
    </source>
</reference>
<evidence type="ECO:0000313" key="2">
    <source>
        <dbReference type="Proteomes" id="UP000620224"/>
    </source>
</evidence>
<dbReference type="AlphaFoldDB" id="A0A918J7H2"/>
<name>A0A918J7H2_9ACTN</name>
<accession>A0A918J7H2</accession>
<gene>
    <name evidence="1" type="ORF">GCM10010503_36030</name>
</gene>
<organism evidence="1 2">
    <name type="scientific">Streptomyces lucensis JCM 4490</name>
    <dbReference type="NCBI Taxonomy" id="1306176"/>
    <lineage>
        <taxon>Bacteria</taxon>
        <taxon>Bacillati</taxon>
        <taxon>Actinomycetota</taxon>
        <taxon>Actinomycetes</taxon>
        <taxon>Kitasatosporales</taxon>
        <taxon>Streptomycetaceae</taxon>
        <taxon>Streptomyces</taxon>
    </lineage>
</organism>
<sequence>MTARYGDSVCVYAMTYYKLHYACVPCRVSFKQHAWPQREHVCPNCSQPLICAGRDFAPPPRRDVHGWSVVAAVLGEGLRYEGRSACGCGKEPRYRPRTRAELRVRRNVAARYRMPLSETLSRPDALTPATD</sequence>
<reference evidence="1" key="1">
    <citation type="journal article" date="2014" name="Int. J. Syst. Evol. Microbiol.">
        <title>Complete genome sequence of Corynebacterium casei LMG S-19264T (=DSM 44701T), isolated from a smear-ripened cheese.</title>
        <authorList>
            <consortium name="US DOE Joint Genome Institute (JGI-PGF)"/>
            <person name="Walter F."/>
            <person name="Albersmeier A."/>
            <person name="Kalinowski J."/>
            <person name="Ruckert C."/>
        </authorList>
    </citation>
    <scope>NUCLEOTIDE SEQUENCE</scope>
    <source>
        <strain evidence="1">JCM 4490</strain>
    </source>
</reference>
<proteinExistence type="predicted"/>
<keyword evidence="2" id="KW-1185">Reference proteome</keyword>
<evidence type="ECO:0000313" key="1">
    <source>
        <dbReference type="EMBL" id="GGW55734.1"/>
    </source>
</evidence>
<dbReference type="EMBL" id="BMUE01000007">
    <property type="protein sequence ID" value="GGW55734.1"/>
    <property type="molecule type" value="Genomic_DNA"/>
</dbReference>